<dbReference type="RefSeq" id="WP_025260500.1">
    <property type="nucleotide sequence ID" value="NZ_BLWA01000007.1"/>
</dbReference>
<name>A0ABQ1DPR0_PSECI</name>
<gene>
    <name evidence="1" type="ORF">PSCICP_29860</name>
</gene>
<dbReference type="Proteomes" id="UP000614982">
    <property type="component" value="Unassembled WGS sequence"/>
</dbReference>
<sequence length="202" mass="22877">MTFLSKLFRQKATQATDYEQEFNASLLRTKKWKLNPPAFTSLPGRLLTEDVMPLIQKCWISELDGWGYEDFSQKCFQVTSSLQEPLQELLGVPLFYTLGYVQEDGKGPIFHTEVAELKRLIRNKQPLGHINLHAWLTLPTYEVLDFTLLTTLGTLLDIPGLKGRAVAGHPAGFPGHPSYHPQLVGDEFLIQCGLSQRVIFFT</sequence>
<evidence type="ECO:0000313" key="2">
    <source>
        <dbReference type="Proteomes" id="UP000614982"/>
    </source>
</evidence>
<evidence type="ECO:0000313" key="1">
    <source>
        <dbReference type="EMBL" id="GFM93014.1"/>
    </source>
</evidence>
<proteinExistence type="predicted"/>
<keyword evidence="2" id="KW-1185">Reference proteome</keyword>
<reference evidence="1 2" key="1">
    <citation type="submission" date="2020-05" db="EMBL/GenBank/DDBJ databases">
        <title>Genetic diversity of Pseudomonas cichorii.</title>
        <authorList>
            <person name="Tani S."/>
            <person name="Yagi H."/>
            <person name="Hashimoto S."/>
            <person name="Iiyama K."/>
            <person name="Furuya N."/>
        </authorList>
    </citation>
    <scope>NUCLEOTIDE SEQUENCE [LARGE SCALE GENOMIC DNA]</scope>
    <source>
        <strain evidence="1 2">LMG 2162</strain>
    </source>
</reference>
<protein>
    <submittedName>
        <fullName evidence="1">Uncharacterized protein</fullName>
    </submittedName>
</protein>
<dbReference type="GeneID" id="45542947"/>
<comment type="caution">
    <text evidence="1">The sequence shown here is derived from an EMBL/GenBank/DDBJ whole genome shotgun (WGS) entry which is preliminary data.</text>
</comment>
<accession>A0ABQ1DPR0</accession>
<dbReference type="EMBL" id="BLWA01000007">
    <property type="protein sequence ID" value="GFM93014.1"/>
    <property type="molecule type" value="Genomic_DNA"/>
</dbReference>
<organism evidence="1 2">
    <name type="scientific">Pseudomonas cichorii</name>
    <dbReference type="NCBI Taxonomy" id="36746"/>
    <lineage>
        <taxon>Bacteria</taxon>
        <taxon>Pseudomonadati</taxon>
        <taxon>Pseudomonadota</taxon>
        <taxon>Gammaproteobacteria</taxon>
        <taxon>Pseudomonadales</taxon>
        <taxon>Pseudomonadaceae</taxon>
        <taxon>Pseudomonas</taxon>
    </lineage>
</organism>